<dbReference type="PIRSF" id="PIRSF016821">
    <property type="entry name" value="HSP15"/>
    <property type="match status" value="1"/>
</dbReference>
<keyword evidence="3" id="KW-0238">DNA-binding</keyword>
<evidence type="ECO:0000256" key="1">
    <source>
        <dbReference type="ARBA" id="ARBA00008396"/>
    </source>
</evidence>
<dbReference type="SUPFAM" id="SSF55174">
    <property type="entry name" value="Alpha-L RNA-binding motif"/>
    <property type="match status" value="1"/>
</dbReference>
<dbReference type="PATRIC" id="fig|123899.6.peg.3212"/>
<dbReference type="PROSITE" id="PS50889">
    <property type="entry name" value="S4"/>
    <property type="match status" value="1"/>
</dbReference>
<sequence>MTEKIRLDKWLWAARFYKTRSLAVDEIGRGRVLVNDQLAKPAREVGPGDRVRIRKEDPAMEVLVRAVSSVRGPAPQARLLYEETPQSQAARERAAEMRRLAPEPAQQIADGRPTKRDRRLIDAWRNKP</sequence>
<dbReference type="GO" id="GO:0003727">
    <property type="term" value="F:single-stranded RNA binding"/>
    <property type="evidence" value="ECO:0007669"/>
    <property type="project" value="InterPro"/>
</dbReference>
<dbReference type="InterPro" id="IPR002942">
    <property type="entry name" value="S4_RNA-bd"/>
</dbReference>
<keyword evidence="8" id="KW-1185">Reference proteome</keyword>
<dbReference type="AlphaFoldDB" id="A0A157MBS6"/>
<feature type="domain" description="RNA-binding S4" evidence="6">
    <location>
        <begin position="5"/>
        <end position="71"/>
    </location>
</feature>
<dbReference type="STRING" id="123899.SAMEA3906487_03216"/>
<evidence type="ECO:0000256" key="3">
    <source>
        <dbReference type="ARBA" id="ARBA00023125"/>
    </source>
</evidence>
<feature type="compositionally biased region" description="Basic and acidic residues" evidence="5">
    <location>
        <begin position="119"/>
        <end position="128"/>
    </location>
</feature>
<dbReference type="Gene3D" id="3.10.290.10">
    <property type="entry name" value="RNA-binding S4 domain"/>
    <property type="match status" value="1"/>
</dbReference>
<name>A0A157MBS6_9BORD</name>
<dbReference type="Pfam" id="PF01479">
    <property type="entry name" value="S4"/>
    <property type="match status" value="1"/>
</dbReference>
<dbReference type="Proteomes" id="UP000076825">
    <property type="component" value="Chromosome 1"/>
</dbReference>
<dbReference type="InterPro" id="IPR036986">
    <property type="entry name" value="S4_RNA-bd_sf"/>
</dbReference>
<protein>
    <submittedName>
        <fullName evidence="7">Ribosome-associated heat shock protein</fullName>
    </submittedName>
</protein>
<dbReference type="GeneID" id="56589543"/>
<dbReference type="GO" id="GO:0003677">
    <property type="term" value="F:DNA binding"/>
    <property type="evidence" value="ECO:0007669"/>
    <property type="project" value="UniProtKB-KW"/>
</dbReference>
<evidence type="ECO:0000256" key="4">
    <source>
        <dbReference type="PROSITE-ProRule" id="PRU00182"/>
    </source>
</evidence>
<dbReference type="InterPro" id="IPR025708">
    <property type="entry name" value="HSP15"/>
</dbReference>
<evidence type="ECO:0000259" key="6">
    <source>
        <dbReference type="SMART" id="SM00363"/>
    </source>
</evidence>
<dbReference type="GO" id="GO:0034605">
    <property type="term" value="P:cellular response to heat"/>
    <property type="evidence" value="ECO:0007669"/>
    <property type="project" value="InterPro"/>
</dbReference>
<evidence type="ECO:0000256" key="5">
    <source>
        <dbReference type="SAM" id="MobiDB-lite"/>
    </source>
</evidence>
<comment type="similarity">
    <text evidence="1">Belongs to the HSP15 family.</text>
</comment>
<dbReference type="KEGG" id="btrm:SAMEA390648703216"/>
<dbReference type="CDD" id="cd00165">
    <property type="entry name" value="S4"/>
    <property type="match status" value="1"/>
</dbReference>
<dbReference type="EMBL" id="LT546645">
    <property type="protein sequence ID" value="SAI72507.1"/>
    <property type="molecule type" value="Genomic_DNA"/>
</dbReference>
<reference evidence="7 8" key="1">
    <citation type="submission" date="2016-04" db="EMBL/GenBank/DDBJ databases">
        <authorList>
            <consortium name="Pathogen Informatics"/>
        </authorList>
    </citation>
    <scope>NUCLEOTIDE SEQUENCE [LARGE SCALE GENOMIC DNA]</scope>
    <source>
        <strain evidence="7 8">H044680328</strain>
    </source>
</reference>
<evidence type="ECO:0000313" key="7">
    <source>
        <dbReference type="EMBL" id="SAI72507.1"/>
    </source>
</evidence>
<dbReference type="SMART" id="SM00363">
    <property type="entry name" value="S4"/>
    <property type="match status" value="1"/>
</dbReference>
<accession>A0A157MBS6</accession>
<dbReference type="RefSeq" id="WP_025516267.1">
    <property type="nucleotide sequence ID" value="NZ_CP016340.1"/>
</dbReference>
<feature type="region of interest" description="Disordered" evidence="5">
    <location>
        <begin position="101"/>
        <end position="128"/>
    </location>
</feature>
<keyword evidence="2 4" id="KW-0694">RNA-binding</keyword>
<dbReference type="GO" id="GO:0043023">
    <property type="term" value="F:ribosomal large subunit binding"/>
    <property type="evidence" value="ECO:0007669"/>
    <property type="project" value="InterPro"/>
</dbReference>
<evidence type="ECO:0000313" key="8">
    <source>
        <dbReference type="Proteomes" id="UP000076825"/>
    </source>
</evidence>
<dbReference type="eggNOG" id="COG1188">
    <property type="taxonomic scope" value="Bacteria"/>
</dbReference>
<evidence type="ECO:0000256" key="2">
    <source>
        <dbReference type="ARBA" id="ARBA00022884"/>
    </source>
</evidence>
<keyword evidence="7" id="KW-0346">Stress response</keyword>
<gene>
    <name evidence="7" type="primary">hslR</name>
    <name evidence="7" type="ORF">SAMEA3906487_03216</name>
</gene>
<proteinExistence type="inferred from homology"/>
<organism evidence="7 8">
    <name type="scientific">Bordetella trematum</name>
    <dbReference type="NCBI Taxonomy" id="123899"/>
    <lineage>
        <taxon>Bacteria</taxon>
        <taxon>Pseudomonadati</taxon>
        <taxon>Pseudomonadota</taxon>
        <taxon>Betaproteobacteria</taxon>
        <taxon>Burkholderiales</taxon>
        <taxon>Alcaligenaceae</taxon>
        <taxon>Bordetella</taxon>
    </lineage>
</organism>